<evidence type="ECO:0000256" key="8">
    <source>
        <dbReference type="ARBA" id="ARBA00034617"/>
    </source>
</evidence>
<dbReference type="STRING" id="432608.A6V39_01745"/>
<evidence type="ECO:0000256" key="9">
    <source>
        <dbReference type="ARBA" id="ARBA00034808"/>
    </source>
</evidence>
<evidence type="ECO:0000256" key="6">
    <source>
        <dbReference type="ARBA" id="ARBA00023125"/>
    </source>
</evidence>
<name>A0A1A9QFP2_9MOLU</name>
<keyword evidence="3 11" id="KW-0378">Hydrolase</keyword>
<dbReference type="Pfam" id="PF00580">
    <property type="entry name" value="UvrD-helicase"/>
    <property type="match status" value="1"/>
</dbReference>
<dbReference type="PANTHER" id="PTHR11070:SF2">
    <property type="entry name" value="ATP-DEPENDENT DNA HELICASE SRS2"/>
    <property type="match status" value="1"/>
</dbReference>
<dbReference type="EMBL" id="LWUJ01000010">
    <property type="protein sequence ID" value="OAL10766.1"/>
    <property type="molecule type" value="Genomic_DNA"/>
</dbReference>
<feature type="domain" description="UvrD-like helicase ATP-binding" evidence="12">
    <location>
        <begin position="1"/>
        <end position="283"/>
    </location>
</feature>
<comment type="catalytic activity">
    <reaction evidence="8">
        <text>Couples ATP hydrolysis with the unwinding of duplex DNA by translocating in the 3'-5' direction.</text>
        <dbReference type="EC" id="5.6.2.4"/>
    </reaction>
</comment>
<comment type="caution">
    <text evidence="14">The sequence shown here is derived from an EMBL/GenBank/DDBJ whole genome shotgun (WGS) entry which is preliminary data.</text>
</comment>
<dbReference type="GO" id="GO:0016887">
    <property type="term" value="F:ATP hydrolysis activity"/>
    <property type="evidence" value="ECO:0007669"/>
    <property type="project" value="RHEA"/>
</dbReference>
<keyword evidence="7" id="KW-0413">Isomerase</keyword>
<evidence type="ECO:0000259" key="12">
    <source>
        <dbReference type="PROSITE" id="PS51198"/>
    </source>
</evidence>
<dbReference type="SUPFAM" id="SSF52540">
    <property type="entry name" value="P-loop containing nucleoside triphosphate hydrolases"/>
    <property type="match status" value="1"/>
</dbReference>
<evidence type="ECO:0000256" key="4">
    <source>
        <dbReference type="ARBA" id="ARBA00022806"/>
    </source>
</evidence>
<feature type="binding site" evidence="11">
    <location>
        <begin position="22"/>
        <end position="29"/>
    </location>
    <ligand>
        <name>ATP</name>
        <dbReference type="ChEBI" id="CHEBI:30616"/>
    </ligand>
</feature>
<dbReference type="GO" id="GO:0003677">
    <property type="term" value="F:DNA binding"/>
    <property type="evidence" value="ECO:0007669"/>
    <property type="project" value="UniProtKB-KW"/>
</dbReference>
<evidence type="ECO:0000256" key="7">
    <source>
        <dbReference type="ARBA" id="ARBA00023235"/>
    </source>
</evidence>
<evidence type="ECO:0000313" key="14">
    <source>
        <dbReference type="EMBL" id="OAL10766.1"/>
    </source>
</evidence>
<protein>
    <recommendedName>
        <fullName evidence="9">DNA 3'-5' helicase</fullName>
        <ecNumber evidence="9">5.6.2.4</ecNumber>
    </recommendedName>
</protein>
<evidence type="ECO:0000256" key="2">
    <source>
        <dbReference type="ARBA" id="ARBA00022741"/>
    </source>
</evidence>
<proteinExistence type="inferred from homology"/>
<dbReference type="InterPro" id="IPR014017">
    <property type="entry name" value="DNA_helicase_UvrD-like_C"/>
</dbReference>
<evidence type="ECO:0000256" key="5">
    <source>
        <dbReference type="ARBA" id="ARBA00022840"/>
    </source>
</evidence>
<accession>A0A1A9QFP2</accession>
<feature type="domain" description="UvrD-like helicase C-terminal" evidence="13">
    <location>
        <begin position="284"/>
        <end position="542"/>
    </location>
</feature>
<dbReference type="GO" id="GO:0043138">
    <property type="term" value="F:3'-5' DNA helicase activity"/>
    <property type="evidence" value="ECO:0007669"/>
    <property type="project" value="UniProtKB-EC"/>
</dbReference>
<dbReference type="Gene3D" id="3.40.50.300">
    <property type="entry name" value="P-loop containing nucleotide triphosphate hydrolases"/>
    <property type="match status" value="2"/>
</dbReference>
<dbReference type="GO" id="GO:0000725">
    <property type="term" value="P:recombinational repair"/>
    <property type="evidence" value="ECO:0007669"/>
    <property type="project" value="TreeGrafter"/>
</dbReference>
<dbReference type="PROSITE" id="PS51217">
    <property type="entry name" value="UVRD_HELICASE_CTER"/>
    <property type="match status" value="1"/>
</dbReference>
<dbReference type="Proteomes" id="UP000077623">
    <property type="component" value="Unassembled WGS sequence"/>
</dbReference>
<dbReference type="PROSITE" id="PS51198">
    <property type="entry name" value="UVRD_HELICASE_ATP_BIND"/>
    <property type="match status" value="1"/>
</dbReference>
<dbReference type="InterPro" id="IPR013986">
    <property type="entry name" value="DExx_box_DNA_helicase_dom_sf"/>
</dbReference>
<reference evidence="15" key="1">
    <citation type="submission" date="2016-04" db="EMBL/GenBank/DDBJ databases">
        <authorList>
            <person name="Quiroz-Castaneda R.E."/>
            <person name="Martinez-Ocampo F."/>
        </authorList>
    </citation>
    <scope>NUCLEOTIDE SEQUENCE [LARGE SCALE GENOMIC DNA]</scope>
    <source>
        <strain evidence="15">INIFAP01</strain>
    </source>
</reference>
<dbReference type="Pfam" id="PF13361">
    <property type="entry name" value="UvrD_C"/>
    <property type="match status" value="1"/>
</dbReference>
<dbReference type="CDD" id="cd17932">
    <property type="entry name" value="DEXQc_UvrD"/>
    <property type="match status" value="1"/>
</dbReference>
<evidence type="ECO:0000313" key="15">
    <source>
        <dbReference type="Proteomes" id="UP000077623"/>
    </source>
</evidence>
<dbReference type="AlphaFoldDB" id="A0A1A9QFP2"/>
<keyword evidence="6" id="KW-0238">DNA-binding</keyword>
<evidence type="ECO:0000259" key="13">
    <source>
        <dbReference type="PROSITE" id="PS51217"/>
    </source>
</evidence>
<keyword evidence="2 11" id="KW-0547">Nucleotide-binding</keyword>
<dbReference type="InterPro" id="IPR014016">
    <property type="entry name" value="UvrD-like_ATP-bd"/>
</dbReference>
<keyword evidence="15" id="KW-1185">Reference proteome</keyword>
<dbReference type="Gene3D" id="1.10.486.10">
    <property type="entry name" value="PCRA, domain 4"/>
    <property type="match status" value="1"/>
</dbReference>
<organism evidence="14 15">
    <name type="scientific">Candidatus Mycoplasma haematobovis</name>
    <dbReference type="NCBI Taxonomy" id="432608"/>
    <lineage>
        <taxon>Bacteria</taxon>
        <taxon>Bacillati</taxon>
        <taxon>Mycoplasmatota</taxon>
        <taxon>Mollicutes</taxon>
        <taxon>Mycoplasmataceae</taxon>
        <taxon>Mycoplasma</taxon>
    </lineage>
</organism>
<dbReference type="Gene3D" id="1.10.10.160">
    <property type="match status" value="1"/>
</dbReference>
<dbReference type="PANTHER" id="PTHR11070">
    <property type="entry name" value="UVRD / RECB / PCRA DNA HELICASE FAMILY MEMBER"/>
    <property type="match status" value="1"/>
</dbReference>
<sequence>MELNAEQERAVKAELSPILVIAPAGTGKTRVLTERIIYLIEEGIVRPDEVLAITFTNLAANEMVNRVGKRIKDKHKIPDAIGTIHSLFAEILRKDIGLVCRNRNFNFEVVYGEFQDSVLRKALRRSKTDSKYSRYHLQDLKELISRYKISTYLEENKLSPIELNKVQEVFPQYEKLLEDKNLLDYDDILIFVDRLFSEIPAILEFWKDKYKAILVDELQDVNEIQFRIIKKLISKEKPNFFAVGDPNQCIFIFAGAKENIFEEFRTLLTECHEIELVTNYRSVKDIVDYSNTIKVLNRPKIAKSASSEKGQIIRVGKVEDSLLKDLLCTENIELSKWAVLFRHNADSKFLIELLIENGIPFRTSYFSLLDDPVIEKIINYLRLIYFDNSKPLKTILWTKDVSLDTYSRKEIASNLNFPETTLFDYLMKSEAWKDLPITDASLANLEKFITKIKRLRGCDKSHLAALVEEILPEIFLRKIAPSSREKINLFIKWLKNIQKEKGEAFSEEILCNLRYYAEITKEDINAKRHNYLTLSTIHKTKGLEWENVVILKYDALAQSSRAISDDKYLEYVAITRAKNALYLC</sequence>
<evidence type="ECO:0000256" key="3">
    <source>
        <dbReference type="ARBA" id="ARBA00022801"/>
    </source>
</evidence>
<evidence type="ECO:0000256" key="11">
    <source>
        <dbReference type="PROSITE-ProRule" id="PRU00560"/>
    </source>
</evidence>
<gene>
    <name evidence="14" type="ORF">A6V39_01745</name>
</gene>
<keyword evidence="4 11" id="KW-0347">Helicase</keyword>
<dbReference type="GO" id="GO:0005524">
    <property type="term" value="F:ATP binding"/>
    <property type="evidence" value="ECO:0007669"/>
    <property type="project" value="UniProtKB-UniRule"/>
</dbReference>
<comment type="similarity">
    <text evidence="1">Belongs to the helicase family. UvrD subfamily.</text>
</comment>
<dbReference type="InterPro" id="IPR000212">
    <property type="entry name" value="DNA_helicase_UvrD/REP"/>
</dbReference>
<evidence type="ECO:0000256" key="1">
    <source>
        <dbReference type="ARBA" id="ARBA00009922"/>
    </source>
</evidence>
<evidence type="ECO:0000256" key="10">
    <source>
        <dbReference type="ARBA" id="ARBA00048988"/>
    </source>
</evidence>
<comment type="catalytic activity">
    <reaction evidence="10">
        <text>ATP + H2O = ADP + phosphate + H(+)</text>
        <dbReference type="Rhea" id="RHEA:13065"/>
        <dbReference type="ChEBI" id="CHEBI:15377"/>
        <dbReference type="ChEBI" id="CHEBI:15378"/>
        <dbReference type="ChEBI" id="CHEBI:30616"/>
        <dbReference type="ChEBI" id="CHEBI:43474"/>
        <dbReference type="ChEBI" id="CHEBI:456216"/>
        <dbReference type="EC" id="5.6.2.4"/>
    </reaction>
</comment>
<dbReference type="EC" id="5.6.2.4" evidence="9"/>
<keyword evidence="5 11" id="KW-0067">ATP-binding</keyword>
<dbReference type="RefSeq" id="WP_187150001.1">
    <property type="nucleotide sequence ID" value="NZ_LWUJ01000010.1"/>
</dbReference>
<dbReference type="InterPro" id="IPR027417">
    <property type="entry name" value="P-loop_NTPase"/>
</dbReference>